<dbReference type="OrthoDB" id="307102at2759"/>
<feature type="region of interest" description="Disordered" evidence="2">
    <location>
        <begin position="243"/>
        <end position="279"/>
    </location>
</feature>
<dbReference type="OMA" id="NASIFNC"/>
<evidence type="ECO:0000313" key="3">
    <source>
        <dbReference type="EMBL" id="CAD8166605.1"/>
    </source>
</evidence>
<evidence type="ECO:0000256" key="1">
    <source>
        <dbReference type="SAM" id="Coils"/>
    </source>
</evidence>
<evidence type="ECO:0000256" key="2">
    <source>
        <dbReference type="SAM" id="MobiDB-lite"/>
    </source>
</evidence>
<keyword evidence="4" id="KW-1185">Reference proteome</keyword>
<reference evidence="3" key="1">
    <citation type="submission" date="2021-01" db="EMBL/GenBank/DDBJ databases">
        <authorList>
            <consortium name="Genoscope - CEA"/>
            <person name="William W."/>
        </authorList>
    </citation>
    <scope>NUCLEOTIDE SEQUENCE</scope>
</reference>
<feature type="coiled-coil region" evidence="1">
    <location>
        <begin position="151"/>
        <end position="178"/>
    </location>
</feature>
<organism evidence="3 4">
    <name type="scientific">Paramecium octaurelia</name>
    <dbReference type="NCBI Taxonomy" id="43137"/>
    <lineage>
        <taxon>Eukaryota</taxon>
        <taxon>Sar</taxon>
        <taxon>Alveolata</taxon>
        <taxon>Ciliophora</taxon>
        <taxon>Intramacronucleata</taxon>
        <taxon>Oligohymenophorea</taxon>
        <taxon>Peniculida</taxon>
        <taxon>Parameciidae</taxon>
        <taxon>Paramecium</taxon>
    </lineage>
</organism>
<sequence length="422" mass="48998">MNCQIEQILSDNEIQSIYGQLQSNLKQILECLKHNKSIMKEFGQVTSEYGGKIEAISKKAIVDNMKININTLFKEMGSQIKLLGSKIVGSSQALKELLIPITEESKSLKQSFNDYVKQIDTRRKDQDDQSKRLEELRSKISSMSKSTYSNEKQATTQLKQLKQQEKMMDDEYKMKQQQFWICKRDLGNFILEEGQMIEYKINHTQTKCYEIIYFSLEQFQSKFNQTSQLRQLLDVSLMAQNRSQQRSATESRLNNNTQFPSQNQRSISPSNQLSKQELQKANRNNKDILVPKVVQNQNQKVNYDGHQNENQVILKQIKNIQNSKLESGINCKQKSKSFLQYTDQLIESQDCYEHVKDKSTQQHRLSNPNKENQHIALSSLMNRRQSGVSLKRSENSNASIFNCKGLGYLSNQESLDELFQKE</sequence>
<feature type="compositionally biased region" description="Polar residues" evidence="2">
    <location>
        <begin position="243"/>
        <end position="276"/>
    </location>
</feature>
<name>A0A8S1UPK7_PAROT</name>
<dbReference type="EMBL" id="CAJJDP010000048">
    <property type="protein sequence ID" value="CAD8166605.1"/>
    <property type="molecule type" value="Genomic_DNA"/>
</dbReference>
<comment type="caution">
    <text evidence="3">The sequence shown here is derived from an EMBL/GenBank/DDBJ whole genome shotgun (WGS) entry which is preliminary data.</text>
</comment>
<evidence type="ECO:0000313" key="4">
    <source>
        <dbReference type="Proteomes" id="UP000683925"/>
    </source>
</evidence>
<protein>
    <submittedName>
        <fullName evidence="3">Uncharacterized protein</fullName>
    </submittedName>
</protein>
<proteinExistence type="predicted"/>
<accession>A0A8S1UPK7</accession>
<gene>
    <name evidence="3" type="ORF">POCTA_138.1.T0480244</name>
</gene>
<dbReference type="Proteomes" id="UP000683925">
    <property type="component" value="Unassembled WGS sequence"/>
</dbReference>
<keyword evidence="1" id="KW-0175">Coiled coil</keyword>
<dbReference type="AlphaFoldDB" id="A0A8S1UPK7"/>